<keyword evidence="2" id="KW-0472">Membrane</keyword>
<accession>A0A2U2J5G9</accession>
<organism evidence="3 4">
    <name type="scientific">Allosphingosinicella humi</name>
    <dbReference type="NCBI Taxonomy" id="2068657"/>
    <lineage>
        <taxon>Bacteria</taxon>
        <taxon>Pseudomonadati</taxon>
        <taxon>Pseudomonadota</taxon>
        <taxon>Alphaproteobacteria</taxon>
        <taxon>Sphingomonadales</taxon>
        <taxon>Sphingomonadaceae</taxon>
        <taxon>Allosphingosinicella</taxon>
    </lineage>
</organism>
<comment type="caution">
    <text evidence="3">The sequence shown here is derived from an EMBL/GenBank/DDBJ whole genome shotgun (WGS) entry which is preliminary data.</text>
</comment>
<feature type="region of interest" description="Disordered" evidence="1">
    <location>
        <begin position="82"/>
        <end position="108"/>
    </location>
</feature>
<dbReference type="Proteomes" id="UP000245916">
    <property type="component" value="Unassembled WGS sequence"/>
</dbReference>
<evidence type="ECO:0000313" key="4">
    <source>
        <dbReference type="Proteomes" id="UP000245916"/>
    </source>
</evidence>
<evidence type="ECO:0000313" key="3">
    <source>
        <dbReference type="EMBL" id="PWG03579.1"/>
    </source>
</evidence>
<gene>
    <name evidence="3" type="ORF">DF286_12370</name>
</gene>
<dbReference type="AlphaFoldDB" id="A0A2U2J5G9"/>
<keyword evidence="2" id="KW-0812">Transmembrane</keyword>
<name>A0A2U2J5G9_9SPHN</name>
<reference evidence="3 4" key="1">
    <citation type="submission" date="2018-05" db="EMBL/GenBank/DDBJ databases">
        <title>Genome of Sphingosinicella humi QZX222.</title>
        <authorList>
            <person name="Qiao Z."/>
            <person name="Wang G."/>
        </authorList>
    </citation>
    <scope>NUCLEOTIDE SEQUENCE [LARGE SCALE GENOMIC DNA]</scope>
    <source>
        <strain evidence="3 4">QZX222</strain>
    </source>
</reference>
<evidence type="ECO:0000256" key="1">
    <source>
        <dbReference type="SAM" id="MobiDB-lite"/>
    </source>
</evidence>
<keyword evidence="4" id="KW-1185">Reference proteome</keyword>
<dbReference type="EMBL" id="QFFF01000001">
    <property type="protein sequence ID" value="PWG03579.1"/>
    <property type="molecule type" value="Genomic_DNA"/>
</dbReference>
<proteinExistence type="predicted"/>
<dbReference type="OrthoDB" id="7595841at2"/>
<feature type="transmembrane region" description="Helical" evidence="2">
    <location>
        <begin position="7"/>
        <end position="27"/>
    </location>
</feature>
<protein>
    <recommendedName>
        <fullName evidence="5">DUF1049 domain-containing protein</fullName>
    </recommendedName>
</protein>
<dbReference type="RefSeq" id="WP_109271717.1">
    <property type="nucleotide sequence ID" value="NZ_QFFF01000001.1"/>
</dbReference>
<evidence type="ECO:0000256" key="2">
    <source>
        <dbReference type="SAM" id="Phobius"/>
    </source>
</evidence>
<keyword evidence="2" id="KW-1133">Transmembrane helix</keyword>
<evidence type="ECO:0008006" key="5">
    <source>
        <dbReference type="Google" id="ProtNLM"/>
    </source>
</evidence>
<feature type="transmembrane region" description="Helical" evidence="2">
    <location>
        <begin position="39"/>
        <end position="59"/>
    </location>
</feature>
<sequence>MQFLKTLFWVALAVILVLFASVNWNAVTVKLWGGLEADIKLPILILASFLLGFLPMLVIHRARLWSLKRRLDLHERQGPVIQSVPAAPTAGPATDERTATDSTVWPNS</sequence>